<evidence type="ECO:0000313" key="2">
    <source>
        <dbReference type="EMBL" id="TKT92232.1"/>
    </source>
</evidence>
<dbReference type="InterPro" id="IPR029065">
    <property type="entry name" value="Enolase_C-like"/>
</dbReference>
<organism evidence="2 3">
    <name type="scientific">Dyadobacter frigoris</name>
    <dbReference type="NCBI Taxonomy" id="2576211"/>
    <lineage>
        <taxon>Bacteria</taxon>
        <taxon>Pseudomonadati</taxon>
        <taxon>Bacteroidota</taxon>
        <taxon>Cytophagia</taxon>
        <taxon>Cytophagales</taxon>
        <taxon>Spirosomataceae</taxon>
        <taxon>Dyadobacter</taxon>
    </lineage>
</organism>
<keyword evidence="3" id="KW-1185">Reference proteome</keyword>
<dbReference type="Gene3D" id="3.20.20.120">
    <property type="entry name" value="Enolase-like C-terminal domain"/>
    <property type="match status" value="1"/>
</dbReference>
<dbReference type="RefSeq" id="WP_137339777.1">
    <property type="nucleotide sequence ID" value="NZ_SZVO01000004.1"/>
</dbReference>
<evidence type="ECO:0000259" key="1">
    <source>
        <dbReference type="Pfam" id="PF13378"/>
    </source>
</evidence>
<reference evidence="2 3" key="1">
    <citation type="submission" date="2019-05" db="EMBL/GenBank/DDBJ databases">
        <title>Dyadobacter AR-3-8 sp. nov., isolated from arctic soil.</title>
        <authorList>
            <person name="Chaudhary D.K."/>
        </authorList>
    </citation>
    <scope>NUCLEOTIDE SEQUENCE [LARGE SCALE GENOMIC DNA]</scope>
    <source>
        <strain evidence="2 3">AR-3-8</strain>
    </source>
</reference>
<gene>
    <name evidence="2" type="ORF">FDK13_09615</name>
</gene>
<accession>A0A4U6D4P4</accession>
<dbReference type="GO" id="GO:0016854">
    <property type="term" value="F:racemase and epimerase activity"/>
    <property type="evidence" value="ECO:0007669"/>
    <property type="project" value="UniProtKB-ARBA"/>
</dbReference>
<name>A0A4U6D4P4_9BACT</name>
<dbReference type="SUPFAM" id="SSF51604">
    <property type="entry name" value="Enolase C-terminal domain-like"/>
    <property type="match status" value="1"/>
</dbReference>
<feature type="domain" description="Enolase C-terminal" evidence="1">
    <location>
        <begin position="209"/>
        <end position="379"/>
    </location>
</feature>
<dbReference type="EMBL" id="SZVO01000004">
    <property type="protein sequence ID" value="TKT92232.1"/>
    <property type="molecule type" value="Genomic_DNA"/>
</dbReference>
<protein>
    <submittedName>
        <fullName evidence="2">L-alanine-DL-glutamate epimerase</fullName>
    </submittedName>
</protein>
<evidence type="ECO:0000313" key="3">
    <source>
        <dbReference type="Proteomes" id="UP000304900"/>
    </source>
</evidence>
<dbReference type="InterPro" id="IPR036849">
    <property type="entry name" value="Enolase-like_C_sf"/>
</dbReference>
<sequence length="458" mass="50835">MNRREFITKAALITGFATSKMNDKQIFSPDKALKKIQVETTGSDFEREPLAKPFGFKGGYLTELWQTASLLRSGSGGHVGIATQSVLYGDADLFSRYSEAGGNAFMFAVTQRALELVKQTSFESPLDLLESILPELKMEAVKITGSRQLNPNFIFNALISVDNAAWLLYAAENGFRNFDEMIPGSYKEALSTHNSRVGVMYQVSYGMAAKEILHAVDRGYFIVKIKTGQAGSQEQMLEKDKARITQIHGLLKYRTTGQTSNGKLIYTLDSNGRYEKKETLLRLLDHADKIGALSQILFVEEPLSERNNESVAGIGVRMASDESIHTEADALKRLDQGYQAFVLKGIAKTLSLSMRIAKLAAERNVPCICADLTVNPILVDWNKNLAARLQPFPGLGMGMIETNGDMNYTNWQAMMQYHPMAGATWIQVRNGVFNLDDHYYASSGGVLLPSGHYTDMFR</sequence>
<comment type="caution">
    <text evidence="2">The sequence shown here is derived from an EMBL/GenBank/DDBJ whole genome shotgun (WGS) entry which is preliminary data.</text>
</comment>
<dbReference type="Pfam" id="PF13378">
    <property type="entry name" value="MR_MLE_C"/>
    <property type="match status" value="1"/>
</dbReference>
<dbReference type="Proteomes" id="UP000304900">
    <property type="component" value="Unassembled WGS sequence"/>
</dbReference>
<dbReference type="OrthoDB" id="1099889at2"/>
<proteinExistence type="predicted"/>
<dbReference type="AlphaFoldDB" id="A0A4U6D4P4"/>